<dbReference type="Proteomes" id="UP000215914">
    <property type="component" value="Chromosome 11"/>
</dbReference>
<sequence length="59" mass="6827">MLYMGAGIWIDYYQQLKQTLPSSQEHARQQETPPPCSQLIGLYALITSWVWVSNDKQVN</sequence>
<proteinExistence type="predicted"/>
<evidence type="ECO:0000313" key="2">
    <source>
        <dbReference type="Proteomes" id="UP000215914"/>
    </source>
</evidence>
<gene>
    <name evidence="1" type="ORF">HannXRQ_Chr11g0352121</name>
</gene>
<protein>
    <submittedName>
        <fullName evidence="1">Uncharacterized protein</fullName>
    </submittedName>
</protein>
<name>A0A251TEQ0_HELAN</name>
<dbReference type="AlphaFoldDB" id="A0A251TEQ0"/>
<dbReference type="EMBL" id="CM007900">
    <property type="protein sequence ID" value="OTG09364.1"/>
    <property type="molecule type" value="Genomic_DNA"/>
</dbReference>
<evidence type="ECO:0000313" key="1">
    <source>
        <dbReference type="EMBL" id="OTG09364.1"/>
    </source>
</evidence>
<accession>A0A251TEQ0</accession>
<keyword evidence="2" id="KW-1185">Reference proteome</keyword>
<organism evidence="1 2">
    <name type="scientific">Helianthus annuus</name>
    <name type="common">Common sunflower</name>
    <dbReference type="NCBI Taxonomy" id="4232"/>
    <lineage>
        <taxon>Eukaryota</taxon>
        <taxon>Viridiplantae</taxon>
        <taxon>Streptophyta</taxon>
        <taxon>Embryophyta</taxon>
        <taxon>Tracheophyta</taxon>
        <taxon>Spermatophyta</taxon>
        <taxon>Magnoliopsida</taxon>
        <taxon>eudicotyledons</taxon>
        <taxon>Gunneridae</taxon>
        <taxon>Pentapetalae</taxon>
        <taxon>asterids</taxon>
        <taxon>campanulids</taxon>
        <taxon>Asterales</taxon>
        <taxon>Asteraceae</taxon>
        <taxon>Asteroideae</taxon>
        <taxon>Heliantheae alliance</taxon>
        <taxon>Heliantheae</taxon>
        <taxon>Helianthus</taxon>
    </lineage>
</organism>
<dbReference type="InParanoid" id="A0A251TEQ0"/>
<reference evidence="2" key="1">
    <citation type="journal article" date="2017" name="Nature">
        <title>The sunflower genome provides insights into oil metabolism, flowering and Asterid evolution.</title>
        <authorList>
            <person name="Badouin H."/>
            <person name="Gouzy J."/>
            <person name="Grassa C.J."/>
            <person name="Murat F."/>
            <person name="Staton S.E."/>
            <person name="Cottret L."/>
            <person name="Lelandais-Briere C."/>
            <person name="Owens G.L."/>
            <person name="Carrere S."/>
            <person name="Mayjonade B."/>
            <person name="Legrand L."/>
            <person name="Gill N."/>
            <person name="Kane N.C."/>
            <person name="Bowers J.E."/>
            <person name="Hubner S."/>
            <person name="Bellec A."/>
            <person name="Berard A."/>
            <person name="Berges H."/>
            <person name="Blanchet N."/>
            <person name="Boniface M.C."/>
            <person name="Brunel D."/>
            <person name="Catrice O."/>
            <person name="Chaidir N."/>
            <person name="Claudel C."/>
            <person name="Donnadieu C."/>
            <person name="Faraut T."/>
            <person name="Fievet G."/>
            <person name="Helmstetter N."/>
            <person name="King M."/>
            <person name="Knapp S.J."/>
            <person name="Lai Z."/>
            <person name="Le Paslier M.C."/>
            <person name="Lippi Y."/>
            <person name="Lorenzon L."/>
            <person name="Mandel J.R."/>
            <person name="Marage G."/>
            <person name="Marchand G."/>
            <person name="Marquand E."/>
            <person name="Bret-Mestries E."/>
            <person name="Morien E."/>
            <person name="Nambeesan S."/>
            <person name="Nguyen T."/>
            <person name="Pegot-Espagnet P."/>
            <person name="Pouilly N."/>
            <person name="Raftis F."/>
            <person name="Sallet E."/>
            <person name="Schiex T."/>
            <person name="Thomas J."/>
            <person name="Vandecasteele C."/>
            <person name="Vares D."/>
            <person name="Vear F."/>
            <person name="Vautrin S."/>
            <person name="Crespi M."/>
            <person name="Mangin B."/>
            <person name="Burke J.M."/>
            <person name="Salse J."/>
            <person name="Munos S."/>
            <person name="Vincourt P."/>
            <person name="Rieseberg L.H."/>
            <person name="Langlade N.B."/>
        </authorList>
    </citation>
    <scope>NUCLEOTIDE SEQUENCE [LARGE SCALE GENOMIC DNA]</scope>
    <source>
        <strain evidence="2">cv. SF193</strain>
    </source>
</reference>